<gene>
    <name evidence="20" type="ORF">HELGO_WM2276</name>
</gene>
<dbReference type="NCBIfam" id="TIGR02074">
    <property type="entry name" value="PBP_1a_fam"/>
    <property type="match status" value="1"/>
</dbReference>
<organism evidence="20">
    <name type="scientific">uncultured Sulfurovum sp</name>
    <dbReference type="NCBI Taxonomy" id="269237"/>
    <lineage>
        <taxon>Bacteria</taxon>
        <taxon>Pseudomonadati</taxon>
        <taxon>Campylobacterota</taxon>
        <taxon>Epsilonproteobacteria</taxon>
        <taxon>Campylobacterales</taxon>
        <taxon>Sulfurovaceae</taxon>
        <taxon>Sulfurovum</taxon>
        <taxon>environmental samples</taxon>
    </lineage>
</organism>
<keyword evidence="10 20" id="KW-0378">Hydrolase</keyword>
<dbReference type="InterPro" id="IPR023346">
    <property type="entry name" value="Lysozyme-like_dom_sf"/>
</dbReference>
<keyword evidence="6" id="KW-0121">Carboxypeptidase</keyword>
<dbReference type="PANTHER" id="PTHR32282:SF11">
    <property type="entry name" value="PENICILLIN-BINDING PROTEIN 1B"/>
    <property type="match status" value="1"/>
</dbReference>
<evidence type="ECO:0000256" key="6">
    <source>
        <dbReference type="ARBA" id="ARBA00022645"/>
    </source>
</evidence>
<keyword evidence="8 20" id="KW-0328">Glycosyltransferase</keyword>
<feature type="domain" description="Glycosyl transferase family 51" evidence="19">
    <location>
        <begin position="60"/>
        <end position="230"/>
    </location>
</feature>
<evidence type="ECO:0000259" key="19">
    <source>
        <dbReference type="Pfam" id="PF00912"/>
    </source>
</evidence>
<sequence>MVNRLIKGSILLAIIFALALFAAFIYAYNEIKLDADKLINYKPPTSSVILDAKGDKIAYVFKGQHRLYATYDEIPGYVVEALVAIEDTRFFEHNGVNPDAIIRAALRNYEAGRKVEGGSTLTQQLVKNTILNNERSYSRKMKEAILSMKIENELTKEEILERYLNEMFFGHGYYGIKTAAKGYYRKELDELTLKESALLAGLMKAPSAYDPTRNLDKALTRASTILTRMKKLGWITHETYLDAVKEIPTIYKDTLTQNIAPYITDEVVRRMKKEFPDIRTGGYTIYTTIDMEQQKIAREALNYAHKKIVKKQREKVSTTTLNGAILAVENKTGDIKAMVGGVDYKKSAFNRATMMTRQPGSAFKPFIYQVALDMGYNPATELTDIARTFQYYSNGKRKTWRPKNYENNFVGFIKLREALVHSRNLATINLVTEVGLKNILERLEKLNVPKIPQDMSVSLGNLGLSPVKMGQIYSAFANGGHMIEPKLIAKVLSRNGTVIYEGKTQEITDFTTPEQAYLMTDILKDIVTRGTGRNARVKGVEVVGKTGTTNKNVDAWFCGYSPTTEVIVWMGRDNNKPIGRGGTGGGTSAPAFSYFLNKLHNKLYKDMPKKFTRPEGVYNARNGVITELYTDISPLPRVSGSATNPDSDLDLF</sequence>
<dbReference type="EC" id="2.4.1.129" evidence="20"/>
<dbReference type="FunFam" id="1.10.3810.10:FF:000001">
    <property type="entry name" value="Penicillin-binding protein 1A"/>
    <property type="match status" value="1"/>
</dbReference>
<dbReference type="UniPathway" id="UPA00219"/>
<accession>A0A6S6RTG1</accession>
<dbReference type="Gene3D" id="1.10.3810.10">
    <property type="entry name" value="Biosynthetic peptidoglycan transglycosylase-like"/>
    <property type="match status" value="1"/>
</dbReference>
<dbReference type="InterPro" id="IPR001264">
    <property type="entry name" value="Glyco_trans_51"/>
</dbReference>
<dbReference type="GO" id="GO:0009252">
    <property type="term" value="P:peptidoglycan biosynthetic process"/>
    <property type="evidence" value="ECO:0007669"/>
    <property type="project" value="UniProtKB-UniPathway"/>
</dbReference>
<evidence type="ECO:0000256" key="7">
    <source>
        <dbReference type="ARBA" id="ARBA00022670"/>
    </source>
</evidence>
<dbReference type="EC" id="3.4.-.-" evidence="20"/>
<dbReference type="Gene3D" id="3.40.710.10">
    <property type="entry name" value="DD-peptidase/beta-lactamase superfamily"/>
    <property type="match status" value="1"/>
</dbReference>
<evidence type="ECO:0000256" key="4">
    <source>
        <dbReference type="ARBA" id="ARBA00007739"/>
    </source>
</evidence>
<evidence type="ECO:0000256" key="15">
    <source>
        <dbReference type="ARBA" id="ARBA00023316"/>
    </source>
</evidence>
<comment type="pathway">
    <text evidence="2">Cell wall biogenesis; peptidoglycan biosynthesis.</text>
</comment>
<evidence type="ECO:0000256" key="12">
    <source>
        <dbReference type="ARBA" id="ARBA00022984"/>
    </source>
</evidence>
<comment type="subcellular location">
    <subcellularLocation>
        <location evidence="1">Cell membrane</location>
    </subcellularLocation>
</comment>
<evidence type="ECO:0000256" key="5">
    <source>
        <dbReference type="ARBA" id="ARBA00022475"/>
    </source>
</evidence>
<dbReference type="InterPro" id="IPR050396">
    <property type="entry name" value="Glycosyltr_51/Transpeptidase"/>
</dbReference>
<dbReference type="GO" id="GO:0009002">
    <property type="term" value="F:serine-type D-Ala-D-Ala carboxypeptidase activity"/>
    <property type="evidence" value="ECO:0007669"/>
    <property type="project" value="UniProtKB-EC"/>
</dbReference>
<evidence type="ECO:0000256" key="1">
    <source>
        <dbReference type="ARBA" id="ARBA00004236"/>
    </source>
</evidence>
<proteinExistence type="inferred from homology"/>
<dbReference type="SUPFAM" id="SSF56601">
    <property type="entry name" value="beta-lactamase/transpeptidase-like"/>
    <property type="match status" value="1"/>
</dbReference>
<dbReference type="InterPro" id="IPR036950">
    <property type="entry name" value="PBP_transglycosylase"/>
</dbReference>
<evidence type="ECO:0000313" key="20">
    <source>
        <dbReference type="EMBL" id="CAA6798786.1"/>
    </source>
</evidence>
<dbReference type="EMBL" id="CACVAP010000011">
    <property type="protein sequence ID" value="CAA6798786.1"/>
    <property type="molecule type" value="Genomic_DNA"/>
</dbReference>
<evidence type="ECO:0000256" key="2">
    <source>
        <dbReference type="ARBA" id="ARBA00004752"/>
    </source>
</evidence>
<keyword evidence="5" id="KW-1003">Cell membrane</keyword>
<evidence type="ECO:0000256" key="9">
    <source>
        <dbReference type="ARBA" id="ARBA00022679"/>
    </source>
</evidence>
<keyword evidence="15" id="KW-0961">Cell wall biogenesis/degradation</keyword>
<evidence type="ECO:0000256" key="16">
    <source>
        <dbReference type="ARBA" id="ARBA00034000"/>
    </source>
</evidence>
<protein>
    <submittedName>
        <fullName evidence="20">Multimodular transpeptidase-transglycosylase )</fullName>
        <ecNumber evidence="20">2.4.1.129</ecNumber>
        <ecNumber evidence="20">3.4.-.-</ecNumber>
    </submittedName>
</protein>
<feature type="domain" description="Penicillin-binding protein transpeptidase" evidence="18">
    <location>
        <begin position="323"/>
        <end position="592"/>
    </location>
</feature>
<dbReference type="Pfam" id="PF00912">
    <property type="entry name" value="Transgly"/>
    <property type="match status" value="1"/>
</dbReference>
<dbReference type="GO" id="GO:0005886">
    <property type="term" value="C:plasma membrane"/>
    <property type="evidence" value="ECO:0007669"/>
    <property type="project" value="UniProtKB-SubCell"/>
</dbReference>
<dbReference type="AlphaFoldDB" id="A0A6S6RTG1"/>
<keyword evidence="12" id="KW-0573">Peptidoglycan synthesis</keyword>
<dbReference type="GO" id="GO:0008658">
    <property type="term" value="F:penicillin binding"/>
    <property type="evidence" value="ECO:0007669"/>
    <property type="project" value="InterPro"/>
</dbReference>
<dbReference type="PANTHER" id="PTHR32282">
    <property type="entry name" value="BINDING PROTEIN TRANSPEPTIDASE, PUTATIVE-RELATED"/>
    <property type="match status" value="1"/>
</dbReference>
<dbReference type="GO" id="GO:0071555">
    <property type="term" value="P:cell wall organization"/>
    <property type="evidence" value="ECO:0007669"/>
    <property type="project" value="UniProtKB-KW"/>
</dbReference>
<evidence type="ECO:0000256" key="10">
    <source>
        <dbReference type="ARBA" id="ARBA00022801"/>
    </source>
</evidence>
<evidence type="ECO:0000256" key="13">
    <source>
        <dbReference type="ARBA" id="ARBA00023136"/>
    </source>
</evidence>
<keyword evidence="7" id="KW-0645">Protease</keyword>
<dbReference type="GO" id="GO:0008955">
    <property type="term" value="F:peptidoglycan glycosyltransferase activity"/>
    <property type="evidence" value="ECO:0007669"/>
    <property type="project" value="UniProtKB-EC"/>
</dbReference>
<evidence type="ECO:0000256" key="14">
    <source>
        <dbReference type="ARBA" id="ARBA00023268"/>
    </source>
</evidence>
<dbReference type="GO" id="GO:0008360">
    <property type="term" value="P:regulation of cell shape"/>
    <property type="evidence" value="ECO:0007669"/>
    <property type="project" value="UniProtKB-KW"/>
</dbReference>
<dbReference type="GO" id="GO:0006508">
    <property type="term" value="P:proteolysis"/>
    <property type="evidence" value="ECO:0007669"/>
    <property type="project" value="UniProtKB-KW"/>
</dbReference>
<name>A0A6S6RTG1_9BACT</name>
<keyword evidence="9 20" id="KW-0808">Transferase</keyword>
<dbReference type="SUPFAM" id="SSF53955">
    <property type="entry name" value="Lysozyme-like"/>
    <property type="match status" value="1"/>
</dbReference>
<reference evidence="20" key="1">
    <citation type="submission" date="2020-01" db="EMBL/GenBank/DDBJ databases">
        <authorList>
            <person name="Meier V. D."/>
            <person name="Meier V D."/>
        </authorList>
    </citation>
    <scope>NUCLEOTIDE SEQUENCE</scope>
    <source>
        <strain evidence="20">HLG_WM_MAG_06</strain>
    </source>
</reference>
<dbReference type="Pfam" id="PF00905">
    <property type="entry name" value="Transpeptidase"/>
    <property type="match status" value="1"/>
</dbReference>
<dbReference type="InterPro" id="IPR012338">
    <property type="entry name" value="Beta-lactam/transpept-like"/>
</dbReference>
<dbReference type="GO" id="GO:0030288">
    <property type="term" value="C:outer membrane-bounded periplasmic space"/>
    <property type="evidence" value="ECO:0007669"/>
    <property type="project" value="TreeGrafter"/>
</dbReference>
<evidence type="ECO:0000256" key="8">
    <source>
        <dbReference type="ARBA" id="ARBA00022676"/>
    </source>
</evidence>
<keyword evidence="14" id="KW-0511">Multifunctional enzyme</keyword>
<evidence type="ECO:0000256" key="11">
    <source>
        <dbReference type="ARBA" id="ARBA00022960"/>
    </source>
</evidence>
<dbReference type="InterPro" id="IPR001460">
    <property type="entry name" value="PCN-bd_Tpept"/>
</dbReference>
<evidence type="ECO:0000256" key="3">
    <source>
        <dbReference type="ARBA" id="ARBA00007090"/>
    </source>
</evidence>
<comment type="similarity">
    <text evidence="4">In the N-terminal section; belongs to the glycosyltransferase 51 family.</text>
</comment>
<evidence type="ECO:0000259" key="18">
    <source>
        <dbReference type="Pfam" id="PF00905"/>
    </source>
</evidence>
<comment type="catalytic activity">
    <reaction evidence="16">
        <text>Preferential cleavage: (Ac)2-L-Lys-D-Ala-|-D-Ala. Also transpeptidation of peptidyl-alanyl moieties that are N-acyl substituents of D-alanine.</text>
        <dbReference type="EC" id="3.4.16.4"/>
    </reaction>
</comment>
<comment type="catalytic activity">
    <reaction evidence="17">
        <text>[GlcNAc-(1-&gt;4)-Mur2Ac(oyl-L-Ala-gamma-D-Glu-L-Lys-D-Ala-D-Ala)](n)-di-trans,octa-cis-undecaprenyl diphosphate + beta-D-GlcNAc-(1-&gt;4)-Mur2Ac(oyl-L-Ala-gamma-D-Glu-L-Lys-D-Ala-D-Ala)-di-trans,octa-cis-undecaprenyl diphosphate = [GlcNAc-(1-&gt;4)-Mur2Ac(oyl-L-Ala-gamma-D-Glu-L-Lys-D-Ala-D-Ala)](n+1)-di-trans,octa-cis-undecaprenyl diphosphate + di-trans,octa-cis-undecaprenyl diphosphate + H(+)</text>
        <dbReference type="Rhea" id="RHEA:23708"/>
        <dbReference type="Rhea" id="RHEA-COMP:9602"/>
        <dbReference type="Rhea" id="RHEA-COMP:9603"/>
        <dbReference type="ChEBI" id="CHEBI:15378"/>
        <dbReference type="ChEBI" id="CHEBI:58405"/>
        <dbReference type="ChEBI" id="CHEBI:60033"/>
        <dbReference type="ChEBI" id="CHEBI:78435"/>
        <dbReference type="EC" id="2.4.99.28"/>
    </reaction>
</comment>
<keyword evidence="13" id="KW-0472">Membrane</keyword>
<keyword evidence="11" id="KW-0133">Cell shape</keyword>
<comment type="similarity">
    <text evidence="3">In the C-terminal section; belongs to the transpeptidase family.</text>
</comment>
<evidence type="ECO:0000256" key="17">
    <source>
        <dbReference type="ARBA" id="ARBA00049902"/>
    </source>
</evidence>